<gene>
    <name evidence="2" type="ORF">GOBAR_AA20128</name>
</gene>
<feature type="compositionally biased region" description="Acidic residues" evidence="1">
    <location>
        <begin position="102"/>
        <end position="115"/>
    </location>
</feature>
<dbReference type="OrthoDB" id="10396369at2759"/>
<sequence length="115" mass="12553">MELVDDKDMETMVLLYCGNRSNQNAPIQLSAELAGVEPTKDPILLGEEHEAQEPCMVVSISYIDSQLIVLGINIDLNIAPETDMVGDNGYDSSDPFDHEVGSDSDPDVDEVLNDI</sequence>
<feature type="region of interest" description="Disordered" evidence="1">
    <location>
        <begin position="83"/>
        <end position="115"/>
    </location>
</feature>
<evidence type="ECO:0000313" key="3">
    <source>
        <dbReference type="Proteomes" id="UP000239757"/>
    </source>
</evidence>
<dbReference type="Proteomes" id="UP000239757">
    <property type="component" value="Unassembled WGS sequence"/>
</dbReference>
<reference evidence="2 3" key="1">
    <citation type="submission" date="2015-01" db="EMBL/GenBank/DDBJ databases">
        <title>Genome of allotetraploid Gossypium barbadense reveals genomic plasticity and fiber elongation in cotton evolution.</title>
        <authorList>
            <person name="Chen X."/>
            <person name="Liu X."/>
            <person name="Zhao B."/>
            <person name="Zheng H."/>
            <person name="Hu Y."/>
            <person name="Lu G."/>
            <person name="Yang C."/>
            <person name="Chen J."/>
            <person name="Shan C."/>
            <person name="Zhang L."/>
            <person name="Zhou Y."/>
            <person name="Wang L."/>
            <person name="Guo W."/>
            <person name="Bai Y."/>
            <person name="Ruan J."/>
            <person name="Shangguan X."/>
            <person name="Mao Y."/>
            <person name="Jiang J."/>
            <person name="Zhu Y."/>
            <person name="Lei J."/>
            <person name="Kang H."/>
            <person name="Chen S."/>
            <person name="He X."/>
            <person name="Wang R."/>
            <person name="Wang Y."/>
            <person name="Chen J."/>
            <person name="Wang L."/>
            <person name="Yu S."/>
            <person name="Wang B."/>
            <person name="Wei J."/>
            <person name="Song S."/>
            <person name="Lu X."/>
            <person name="Gao Z."/>
            <person name="Gu W."/>
            <person name="Deng X."/>
            <person name="Ma D."/>
            <person name="Wang S."/>
            <person name="Liang W."/>
            <person name="Fang L."/>
            <person name="Cai C."/>
            <person name="Zhu X."/>
            <person name="Zhou B."/>
            <person name="Zhang Y."/>
            <person name="Chen Z."/>
            <person name="Xu S."/>
            <person name="Zhu R."/>
            <person name="Wang S."/>
            <person name="Zhang T."/>
            <person name="Zhao G."/>
        </authorList>
    </citation>
    <scope>NUCLEOTIDE SEQUENCE [LARGE SCALE GENOMIC DNA]</scope>
    <source>
        <strain evidence="3">cv. Xinhai21</strain>
        <tissue evidence="2">Leaf</tissue>
    </source>
</reference>
<dbReference type="AlphaFoldDB" id="A0A2P5XB31"/>
<proteinExistence type="predicted"/>
<protein>
    <submittedName>
        <fullName evidence="2">Uncharacterized protein</fullName>
    </submittedName>
</protein>
<organism evidence="2 3">
    <name type="scientific">Gossypium barbadense</name>
    <name type="common">Sea Island cotton</name>
    <name type="synonym">Hibiscus barbadensis</name>
    <dbReference type="NCBI Taxonomy" id="3634"/>
    <lineage>
        <taxon>Eukaryota</taxon>
        <taxon>Viridiplantae</taxon>
        <taxon>Streptophyta</taxon>
        <taxon>Embryophyta</taxon>
        <taxon>Tracheophyta</taxon>
        <taxon>Spermatophyta</taxon>
        <taxon>Magnoliopsida</taxon>
        <taxon>eudicotyledons</taxon>
        <taxon>Gunneridae</taxon>
        <taxon>Pentapetalae</taxon>
        <taxon>rosids</taxon>
        <taxon>malvids</taxon>
        <taxon>Malvales</taxon>
        <taxon>Malvaceae</taxon>
        <taxon>Malvoideae</taxon>
        <taxon>Gossypium</taxon>
    </lineage>
</organism>
<accession>A0A2P5XB31</accession>
<evidence type="ECO:0000256" key="1">
    <source>
        <dbReference type="SAM" id="MobiDB-lite"/>
    </source>
</evidence>
<name>A0A2P5XB31_GOSBA</name>
<dbReference type="EMBL" id="KZ665278">
    <property type="protein sequence ID" value="PPS00536.1"/>
    <property type="molecule type" value="Genomic_DNA"/>
</dbReference>
<evidence type="ECO:0000313" key="2">
    <source>
        <dbReference type="EMBL" id="PPS00536.1"/>
    </source>
</evidence>